<feature type="region of interest" description="Disordered" evidence="1">
    <location>
        <begin position="203"/>
        <end position="224"/>
    </location>
</feature>
<feature type="compositionally biased region" description="Basic residues" evidence="1">
    <location>
        <begin position="174"/>
        <end position="183"/>
    </location>
</feature>
<gene>
    <name evidence="2" type="ORF">C8A00DRAFT_18964</name>
</gene>
<comment type="caution">
    <text evidence="2">The sequence shown here is derived from an EMBL/GenBank/DDBJ whole genome shotgun (WGS) entry which is preliminary data.</text>
</comment>
<feature type="region of interest" description="Disordered" evidence="1">
    <location>
        <begin position="115"/>
        <end position="186"/>
    </location>
</feature>
<evidence type="ECO:0000313" key="3">
    <source>
        <dbReference type="Proteomes" id="UP001302745"/>
    </source>
</evidence>
<reference evidence="2" key="2">
    <citation type="submission" date="2023-05" db="EMBL/GenBank/DDBJ databases">
        <authorList>
            <consortium name="Lawrence Berkeley National Laboratory"/>
            <person name="Steindorff A."/>
            <person name="Hensen N."/>
            <person name="Bonometti L."/>
            <person name="Westerberg I."/>
            <person name="Brannstrom I.O."/>
            <person name="Guillou S."/>
            <person name="Cros-Aarteil S."/>
            <person name="Calhoun S."/>
            <person name="Haridas S."/>
            <person name="Kuo A."/>
            <person name="Mondo S."/>
            <person name="Pangilinan J."/>
            <person name="Riley R."/>
            <person name="Labutti K."/>
            <person name="Andreopoulos B."/>
            <person name="Lipzen A."/>
            <person name="Chen C."/>
            <person name="Yanf M."/>
            <person name="Daum C."/>
            <person name="Ng V."/>
            <person name="Clum A."/>
            <person name="Ohm R."/>
            <person name="Martin F."/>
            <person name="Silar P."/>
            <person name="Natvig D."/>
            <person name="Lalanne C."/>
            <person name="Gautier V."/>
            <person name="Ament-Velasquez S.L."/>
            <person name="Kruys A."/>
            <person name="Hutchinson M.I."/>
            <person name="Powell A.J."/>
            <person name="Barry K."/>
            <person name="Miller A.N."/>
            <person name="Grigoriev I.V."/>
            <person name="Debuchy R."/>
            <person name="Gladieux P."/>
            <person name="Thoren M.H."/>
            <person name="Johannesson H."/>
        </authorList>
    </citation>
    <scope>NUCLEOTIDE SEQUENCE</scope>
    <source>
        <strain evidence="2">CBS 538.74</strain>
    </source>
</reference>
<dbReference type="EMBL" id="MU857172">
    <property type="protein sequence ID" value="KAK4149332.1"/>
    <property type="molecule type" value="Genomic_DNA"/>
</dbReference>
<evidence type="ECO:0000313" key="2">
    <source>
        <dbReference type="EMBL" id="KAK4149332.1"/>
    </source>
</evidence>
<feature type="compositionally biased region" description="Acidic residues" evidence="1">
    <location>
        <begin position="470"/>
        <end position="486"/>
    </location>
</feature>
<feature type="compositionally biased region" description="Basic and acidic residues" evidence="1">
    <location>
        <begin position="529"/>
        <end position="540"/>
    </location>
</feature>
<organism evidence="2 3">
    <name type="scientific">Chaetomidium leptoderma</name>
    <dbReference type="NCBI Taxonomy" id="669021"/>
    <lineage>
        <taxon>Eukaryota</taxon>
        <taxon>Fungi</taxon>
        <taxon>Dikarya</taxon>
        <taxon>Ascomycota</taxon>
        <taxon>Pezizomycotina</taxon>
        <taxon>Sordariomycetes</taxon>
        <taxon>Sordariomycetidae</taxon>
        <taxon>Sordariales</taxon>
        <taxon>Chaetomiaceae</taxon>
        <taxon>Chaetomidium</taxon>
    </lineage>
</organism>
<evidence type="ECO:0000256" key="1">
    <source>
        <dbReference type="SAM" id="MobiDB-lite"/>
    </source>
</evidence>
<feature type="compositionally biased region" description="Acidic residues" evidence="1">
    <location>
        <begin position="407"/>
        <end position="417"/>
    </location>
</feature>
<feature type="compositionally biased region" description="Acidic residues" evidence="1">
    <location>
        <begin position="298"/>
        <end position="312"/>
    </location>
</feature>
<dbReference type="AlphaFoldDB" id="A0AAN6ZSI7"/>
<name>A0AAN6ZSI7_9PEZI</name>
<reference evidence="2" key="1">
    <citation type="journal article" date="2023" name="Mol. Phylogenet. Evol.">
        <title>Genome-scale phylogeny and comparative genomics of the fungal order Sordariales.</title>
        <authorList>
            <person name="Hensen N."/>
            <person name="Bonometti L."/>
            <person name="Westerberg I."/>
            <person name="Brannstrom I.O."/>
            <person name="Guillou S."/>
            <person name="Cros-Aarteil S."/>
            <person name="Calhoun S."/>
            <person name="Haridas S."/>
            <person name="Kuo A."/>
            <person name="Mondo S."/>
            <person name="Pangilinan J."/>
            <person name="Riley R."/>
            <person name="LaButti K."/>
            <person name="Andreopoulos B."/>
            <person name="Lipzen A."/>
            <person name="Chen C."/>
            <person name="Yan M."/>
            <person name="Daum C."/>
            <person name="Ng V."/>
            <person name="Clum A."/>
            <person name="Steindorff A."/>
            <person name="Ohm R.A."/>
            <person name="Martin F."/>
            <person name="Silar P."/>
            <person name="Natvig D.O."/>
            <person name="Lalanne C."/>
            <person name="Gautier V."/>
            <person name="Ament-Velasquez S.L."/>
            <person name="Kruys A."/>
            <person name="Hutchinson M.I."/>
            <person name="Powell A.J."/>
            <person name="Barry K."/>
            <person name="Miller A.N."/>
            <person name="Grigoriev I.V."/>
            <person name="Debuchy R."/>
            <person name="Gladieux P."/>
            <person name="Hiltunen Thoren M."/>
            <person name="Johannesson H."/>
        </authorList>
    </citation>
    <scope>NUCLEOTIDE SEQUENCE</scope>
    <source>
        <strain evidence="2">CBS 538.74</strain>
    </source>
</reference>
<feature type="region of interest" description="Disordered" evidence="1">
    <location>
        <begin position="269"/>
        <end position="546"/>
    </location>
</feature>
<keyword evidence="3" id="KW-1185">Reference proteome</keyword>
<sequence length="546" mass="59914">MTDRKSEAPLAQPTPPLDNAVYVRLHVTPLDAELLKVVLSSTLLPKARSISYHTIDTFPEKQYGFLELPFEDADKLRKKLNGAVLKGVKIRIEHARPSGIPAPLAEEAMAEEKIPQNAAEGLLPRKDKRKKRKRDGEELSGAVLKDDRKIKRGWTSADESKERRSKTDKEKKGKEKGKKKQAKSKYTDHAECLVKTVLPANAVPSTDADHSTATKKKKKGKSREVVVHEFERATKFPTFLKAVAPACQFGAPLEFVDGKGWVNEDGDVVETVKTRPPPSARVLLPGSRSEDRSHGTIPDEENTTSSSDEEPAGESGPKRPLPASHSSSVPESTESDASSPSSPAQSDPLRPRSAGSVRSLSIKIPPATPNESKVHPLEALYKRPKQPDGEIPNAAPSGSSFNFFADGNDESAEEDIDAGGGERSGIQVPLTPFSRQDLELRGIRSAAPTPDTAHPSRRFTPWEPEKNGGDQDDQEAASEDSEEDEQSPSNSPTAQGGEGDGKPASDFQKWFWENRGDLNRSWKKRRKLAGKEKRYRENKARMARAI</sequence>
<dbReference type="Proteomes" id="UP001302745">
    <property type="component" value="Unassembled WGS sequence"/>
</dbReference>
<accession>A0AAN6ZSI7</accession>
<feature type="compositionally biased region" description="Low complexity" evidence="1">
    <location>
        <begin position="322"/>
        <end position="348"/>
    </location>
</feature>
<protein>
    <submittedName>
        <fullName evidence="2">Uncharacterized protein</fullName>
    </submittedName>
</protein>
<proteinExistence type="predicted"/>
<feature type="compositionally biased region" description="Basic and acidic residues" evidence="1">
    <location>
        <begin position="158"/>
        <end position="173"/>
    </location>
</feature>